<protein>
    <submittedName>
        <fullName evidence="1">Membrane dipeptidase</fullName>
    </submittedName>
</protein>
<dbReference type="PROSITE" id="PS00869">
    <property type="entry name" value="RENAL_DIPEPTIDASE_1"/>
    <property type="match status" value="1"/>
</dbReference>
<dbReference type="RefSeq" id="WP_076559739.1">
    <property type="nucleotide sequence ID" value="NZ_FTOC01000008.1"/>
</dbReference>
<dbReference type="PROSITE" id="PS51365">
    <property type="entry name" value="RENAL_DIPEPTIDASE_2"/>
    <property type="match status" value="1"/>
</dbReference>
<dbReference type="PANTHER" id="PTHR10443:SF12">
    <property type="entry name" value="DIPEPTIDASE"/>
    <property type="match status" value="1"/>
</dbReference>
<sequence length="349" mass="38990">MKKDIPVFDGHNDTLLHLQDGVTSFYDSLEHTHIDYDRAKAAGFAGGFFAAYTPSPEKDSNKGEFINENGYKFPLPDRITQAEALVFTHKLAAQLFRIETENPDKFRVIRNVKELKDSLDQRKMAGIFHIEGAETIDLSFDALYVLYEAGLRSIGPVWSRTNDFGEGVPFCYPSTPDTGGGLTDKGFELVQHCNSLGIMIDTTHLNEKGFWNVAHATNAPIVATHSNVHAICPMSRNLTDEQIQKIADTGGVIGINFAVSMLRADGKRETDVSMEEIIAHFRYITDFVGVEHVAFGSDFDGAKIPDVLHDVSGTKKVMEALEQDGFSEEELEKIAWKNWVRVLENTWKD</sequence>
<evidence type="ECO:0000313" key="2">
    <source>
        <dbReference type="Proteomes" id="UP000187608"/>
    </source>
</evidence>
<dbReference type="InterPro" id="IPR032466">
    <property type="entry name" value="Metal_Hydrolase"/>
</dbReference>
<evidence type="ECO:0000313" key="1">
    <source>
        <dbReference type="EMBL" id="SIS54757.1"/>
    </source>
</evidence>
<dbReference type="InterPro" id="IPR000180">
    <property type="entry name" value="Dipep_AS"/>
</dbReference>
<dbReference type="CDD" id="cd01301">
    <property type="entry name" value="rDP_like"/>
    <property type="match status" value="1"/>
</dbReference>
<dbReference type="SUPFAM" id="SSF51556">
    <property type="entry name" value="Metallo-dependent hydrolases"/>
    <property type="match status" value="1"/>
</dbReference>
<name>A0A1N7JZK4_9BACI</name>
<dbReference type="EMBL" id="FTOC01000008">
    <property type="protein sequence ID" value="SIS54757.1"/>
    <property type="molecule type" value="Genomic_DNA"/>
</dbReference>
<proteinExistence type="predicted"/>
<dbReference type="Gene3D" id="3.20.20.140">
    <property type="entry name" value="Metal-dependent hydrolases"/>
    <property type="match status" value="1"/>
</dbReference>
<accession>A0A1N7JZK4</accession>
<dbReference type="Pfam" id="PF01244">
    <property type="entry name" value="Peptidase_M19"/>
    <property type="match status" value="1"/>
</dbReference>
<dbReference type="GO" id="GO:0006508">
    <property type="term" value="P:proteolysis"/>
    <property type="evidence" value="ECO:0007669"/>
    <property type="project" value="InterPro"/>
</dbReference>
<dbReference type="GO" id="GO:0070573">
    <property type="term" value="F:metallodipeptidase activity"/>
    <property type="evidence" value="ECO:0007669"/>
    <property type="project" value="InterPro"/>
</dbReference>
<reference evidence="2" key="1">
    <citation type="submission" date="2017-01" db="EMBL/GenBank/DDBJ databases">
        <authorList>
            <person name="Varghese N."/>
            <person name="Submissions S."/>
        </authorList>
    </citation>
    <scope>NUCLEOTIDE SEQUENCE [LARGE SCALE GENOMIC DNA]</scope>
    <source>
        <strain evidence="2">DSM 23127</strain>
    </source>
</reference>
<dbReference type="PANTHER" id="PTHR10443">
    <property type="entry name" value="MICROSOMAL DIPEPTIDASE"/>
    <property type="match status" value="1"/>
</dbReference>
<dbReference type="Proteomes" id="UP000187608">
    <property type="component" value="Unassembled WGS sequence"/>
</dbReference>
<keyword evidence="2" id="KW-1185">Reference proteome</keyword>
<dbReference type="STRING" id="570947.SAMN05421687_10879"/>
<dbReference type="AlphaFoldDB" id="A0A1N7JZK4"/>
<gene>
    <name evidence="1" type="ORF">SAMN05421687_10879</name>
</gene>
<organism evidence="1 2">
    <name type="scientific">Salimicrobium flavidum</name>
    <dbReference type="NCBI Taxonomy" id="570947"/>
    <lineage>
        <taxon>Bacteria</taxon>
        <taxon>Bacillati</taxon>
        <taxon>Bacillota</taxon>
        <taxon>Bacilli</taxon>
        <taxon>Bacillales</taxon>
        <taxon>Bacillaceae</taxon>
        <taxon>Salimicrobium</taxon>
    </lineage>
</organism>
<dbReference type="OrthoDB" id="9804920at2"/>
<dbReference type="InterPro" id="IPR008257">
    <property type="entry name" value="Pept_M19"/>
</dbReference>